<sequence>MIWDYLNLAPSTSMTEDLTDGLVGLGALPDVPLLKIFSYLGIKEKLQCSQVCKKWNSLIFTSSPWRTLNITCRDGKWDRSEMNYYDSQNCCELYTGRRWLLLDGGYLRIVDSTLALLDVVLDIKQEMPLYKRVISEYRLLIGCLENVLPKVGPSVKNLFLNANSGVSDFIFNLYLILCPNIERLDARFTALSGKAFQGLAAYGSCRKIKGLNLMGCKRVTDATLCNLVECWSIKPVKSTEEEVAEKSIEVPYCAVYVHDVCSGFITVDDYVSETCDVDPYKRNIMTFVCPPNAETLSSGLKFLSLAGCTQITDKGLEYLANCKYVTSLELLDVSGCSGLTSKGLNLLAKACPRLKPYNLFYCDMILDGPFSEEANGCQTEGGECCMN</sequence>
<dbReference type="EMBL" id="JAZDUA010000058">
    <property type="protein sequence ID" value="KAK7870405.1"/>
    <property type="molecule type" value="Genomic_DNA"/>
</dbReference>
<dbReference type="Pfam" id="PF13516">
    <property type="entry name" value="LRR_6"/>
    <property type="match status" value="1"/>
</dbReference>
<dbReference type="Proteomes" id="UP001378592">
    <property type="component" value="Unassembled WGS sequence"/>
</dbReference>
<keyword evidence="4" id="KW-1185">Reference proteome</keyword>
<dbReference type="PROSITE" id="PS50181">
    <property type="entry name" value="FBOX"/>
    <property type="match status" value="1"/>
</dbReference>
<comment type="caution">
    <text evidence="3">The sequence shown here is derived from an EMBL/GenBank/DDBJ whole genome shotgun (WGS) entry which is preliminary data.</text>
</comment>
<organism evidence="3 4">
    <name type="scientific">Gryllus longicercus</name>
    <dbReference type="NCBI Taxonomy" id="2509291"/>
    <lineage>
        <taxon>Eukaryota</taxon>
        <taxon>Metazoa</taxon>
        <taxon>Ecdysozoa</taxon>
        <taxon>Arthropoda</taxon>
        <taxon>Hexapoda</taxon>
        <taxon>Insecta</taxon>
        <taxon>Pterygota</taxon>
        <taxon>Neoptera</taxon>
        <taxon>Polyneoptera</taxon>
        <taxon>Orthoptera</taxon>
        <taxon>Ensifera</taxon>
        <taxon>Gryllidea</taxon>
        <taxon>Grylloidea</taxon>
        <taxon>Gryllidae</taxon>
        <taxon>Gryllinae</taxon>
        <taxon>Gryllus</taxon>
    </lineage>
</organism>
<reference evidence="3 4" key="1">
    <citation type="submission" date="2024-03" db="EMBL/GenBank/DDBJ databases">
        <title>The genome assembly and annotation of the cricket Gryllus longicercus Weissman &amp; Gray.</title>
        <authorList>
            <person name="Szrajer S."/>
            <person name="Gray D."/>
            <person name="Ylla G."/>
        </authorList>
    </citation>
    <scope>NUCLEOTIDE SEQUENCE [LARGE SCALE GENOMIC DNA]</scope>
    <source>
        <strain evidence="3">DAG 2021-001</strain>
        <tissue evidence="3">Whole body minus gut</tissue>
    </source>
</reference>
<dbReference type="InterPro" id="IPR001810">
    <property type="entry name" value="F-box_dom"/>
</dbReference>
<dbReference type="SMART" id="SM00256">
    <property type="entry name" value="FBOX"/>
    <property type="match status" value="1"/>
</dbReference>
<dbReference type="InterPro" id="IPR006553">
    <property type="entry name" value="Leu-rich_rpt_Cys-con_subtyp"/>
</dbReference>
<evidence type="ECO:0000259" key="2">
    <source>
        <dbReference type="PROSITE" id="PS50181"/>
    </source>
</evidence>
<dbReference type="Gene3D" id="1.20.1280.50">
    <property type="match status" value="1"/>
</dbReference>
<name>A0AAN9ZDI8_9ORTH</name>
<dbReference type="SMART" id="SM00367">
    <property type="entry name" value="LRR_CC"/>
    <property type="match status" value="4"/>
</dbReference>
<dbReference type="PANTHER" id="PTHR13318">
    <property type="entry name" value="PARTNER OF PAIRED, ISOFORM B-RELATED"/>
    <property type="match status" value="1"/>
</dbReference>
<evidence type="ECO:0000313" key="3">
    <source>
        <dbReference type="EMBL" id="KAK7870405.1"/>
    </source>
</evidence>
<proteinExistence type="predicted"/>
<dbReference type="InterPro" id="IPR036047">
    <property type="entry name" value="F-box-like_dom_sf"/>
</dbReference>
<protein>
    <recommendedName>
        <fullName evidence="2">F-box domain-containing protein</fullName>
    </recommendedName>
</protein>
<dbReference type="GO" id="GO:0031146">
    <property type="term" value="P:SCF-dependent proteasomal ubiquitin-dependent protein catabolic process"/>
    <property type="evidence" value="ECO:0007669"/>
    <property type="project" value="TreeGrafter"/>
</dbReference>
<dbReference type="Pfam" id="PF12937">
    <property type="entry name" value="F-box-like"/>
    <property type="match status" value="1"/>
</dbReference>
<evidence type="ECO:0000256" key="1">
    <source>
        <dbReference type="ARBA" id="ARBA00022786"/>
    </source>
</evidence>
<dbReference type="SUPFAM" id="SSF81383">
    <property type="entry name" value="F-box domain"/>
    <property type="match status" value="1"/>
</dbReference>
<dbReference type="Gene3D" id="3.80.10.10">
    <property type="entry name" value="Ribonuclease Inhibitor"/>
    <property type="match status" value="2"/>
</dbReference>
<dbReference type="InterPro" id="IPR001611">
    <property type="entry name" value="Leu-rich_rpt"/>
</dbReference>
<dbReference type="InterPro" id="IPR032675">
    <property type="entry name" value="LRR_dom_sf"/>
</dbReference>
<evidence type="ECO:0000313" key="4">
    <source>
        <dbReference type="Proteomes" id="UP001378592"/>
    </source>
</evidence>
<accession>A0AAN9ZDI8</accession>
<dbReference type="AlphaFoldDB" id="A0AAN9ZDI8"/>
<dbReference type="PANTHER" id="PTHR13318:SF121">
    <property type="entry name" value="RICH REPEAT PROTEIN, PUTATIVE-RELATED"/>
    <property type="match status" value="1"/>
</dbReference>
<gene>
    <name evidence="3" type="ORF">R5R35_003741</name>
</gene>
<feature type="domain" description="F-box" evidence="2">
    <location>
        <begin position="22"/>
        <end position="68"/>
    </location>
</feature>
<keyword evidence="1" id="KW-0833">Ubl conjugation pathway</keyword>
<dbReference type="GO" id="GO:0019005">
    <property type="term" value="C:SCF ubiquitin ligase complex"/>
    <property type="evidence" value="ECO:0007669"/>
    <property type="project" value="TreeGrafter"/>
</dbReference>
<dbReference type="SUPFAM" id="SSF52047">
    <property type="entry name" value="RNI-like"/>
    <property type="match status" value="1"/>
</dbReference>